<gene>
    <name evidence="2" type="ORF">TIFTF001_030774</name>
</gene>
<sequence length="63" mass="6781">MTKEKKKNTEPSNGSGSVANRPPPSDVKLAVVGRSWALWWWWFVVTGGRGSGGLGLPVANDWG</sequence>
<protein>
    <submittedName>
        <fullName evidence="2">Uncharacterized protein</fullName>
    </submittedName>
</protein>
<name>A0AA88DTT7_FICCA</name>
<proteinExistence type="predicted"/>
<evidence type="ECO:0000256" key="1">
    <source>
        <dbReference type="SAM" id="MobiDB-lite"/>
    </source>
</evidence>
<organism evidence="2 3">
    <name type="scientific">Ficus carica</name>
    <name type="common">Common fig</name>
    <dbReference type="NCBI Taxonomy" id="3494"/>
    <lineage>
        <taxon>Eukaryota</taxon>
        <taxon>Viridiplantae</taxon>
        <taxon>Streptophyta</taxon>
        <taxon>Embryophyta</taxon>
        <taxon>Tracheophyta</taxon>
        <taxon>Spermatophyta</taxon>
        <taxon>Magnoliopsida</taxon>
        <taxon>eudicotyledons</taxon>
        <taxon>Gunneridae</taxon>
        <taxon>Pentapetalae</taxon>
        <taxon>rosids</taxon>
        <taxon>fabids</taxon>
        <taxon>Rosales</taxon>
        <taxon>Moraceae</taxon>
        <taxon>Ficeae</taxon>
        <taxon>Ficus</taxon>
    </lineage>
</organism>
<evidence type="ECO:0000313" key="3">
    <source>
        <dbReference type="Proteomes" id="UP001187192"/>
    </source>
</evidence>
<dbReference type="AlphaFoldDB" id="A0AA88DTT7"/>
<dbReference type="EMBL" id="BTGU01000115">
    <property type="protein sequence ID" value="GMN61677.1"/>
    <property type="molecule type" value="Genomic_DNA"/>
</dbReference>
<reference evidence="2" key="1">
    <citation type="submission" date="2023-07" db="EMBL/GenBank/DDBJ databases">
        <title>draft genome sequence of fig (Ficus carica).</title>
        <authorList>
            <person name="Takahashi T."/>
            <person name="Nishimura K."/>
        </authorList>
    </citation>
    <scope>NUCLEOTIDE SEQUENCE</scope>
</reference>
<feature type="region of interest" description="Disordered" evidence="1">
    <location>
        <begin position="1"/>
        <end position="25"/>
    </location>
</feature>
<evidence type="ECO:0000313" key="2">
    <source>
        <dbReference type="EMBL" id="GMN61677.1"/>
    </source>
</evidence>
<comment type="caution">
    <text evidence="2">The sequence shown here is derived from an EMBL/GenBank/DDBJ whole genome shotgun (WGS) entry which is preliminary data.</text>
</comment>
<keyword evidence="3" id="KW-1185">Reference proteome</keyword>
<accession>A0AA88DTT7</accession>
<dbReference type="Proteomes" id="UP001187192">
    <property type="component" value="Unassembled WGS sequence"/>
</dbReference>